<feature type="domain" description="Reverse transcriptase" evidence="1">
    <location>
        <begin position="475"/>
        <end position="757"/>
    </location>
</feature>
<dbReference type="InterPro" id="IPR043502">
    <property type="entry name" value="DNA/RNA_pol_sf"/>
</dbReference>
<dbReference type="InterPro" id="IPR044730">
    <property type="entry name" value="RNase_H-like_dom_plant"/>
</dbReference>
<keyword evidence="3" id="KW-1185">Reference proteome</keyword>
<gene>
    <name evidence="2" type="ORF">EPI10_025288</name>
</gene>
<dbReference type="OrthoDB" id="428918at2759"/>
<dbReference type="InterPro" id="IPR005135">
    <property type="entry name" value="Endo/exonuclease/phosphatase"/>
</dbReference>
<dbReference type="CDD" id="cd01650">
    <property type="entry name" value="RT_nLTR_like"/>
    <property type="match status" value="1"/>
</dbReference>
<dbReference type="PANTHER" id="PTHR33116">
    <property type="entry name" value="REVERSE TRANSCRIPTASE ZINC-BINDING DOMAIN-CONTAINING PROTEIN-RELATED-RELATED"/>
    <property type="match status" value="1"/>
</dbReference>
<dbReference type="GO" id="GO:0003964">
    <property type="term" value="F:RNA-directed DNA polymerase activity"/>
    <property type="evidence" value="ECO:0007669"/>
    <property type="project" value="UniProtKB-KW"/>
</dbReference>
<evidence type="ECO:0000259" key="1">
    <source>
        <dbReference type="PROSITE" id="PS50878"/>
    </source>
</evidence>
<dbReference type="PROSITE" id="PS50878">
    <property type="entry name" value="RT_POL"/>
    <property type="match status" value="1"/>
</dbReference>
<keyword evidence="2" id="KW-0695">RNA-directed DNA polymerase</keyword>
<dbReference type="SUPFAM" id="SSF56672">
    <property type="entry name" value="DNA/RNA polymerases"/>
    <property type="match status" value="1"/>
</dbReference>
<dbReference type="EMBL" id="SMMG02000005">
    <property type="protein sequence ID" value="KAA3475057.1"/>
    <property type="molecule type" value="Genomic_DNA"/>
</dbReference>
<dbReference type="Pfam" id="PF13456">
    <property type="entry name" value="RVT_3"/>
    <property type="match status" value="1"/>
</dbReference>
<dbReference type="PANTHER" id="PTHR33116:SF86">
    <property type="entry name" value="REVERSE TRANSCRIPTASE DOMAIN-CONTAINING PROTEIN"/>
    <property type="match status" value="1"/>
</dbReference>
<evidence type="ECO:0000313" key="2">
    <source>
        <dbReference type="EMBL" id="KAA3475057.1"/>
    </source>
</evidence>
<dbReference type="Gene3D" id="3.30.420.10">
    <property type="entry name" value="Ribonuclease H-like superfamily/Ribonuclease H"/>
    <property type="match status" value="1"/>
</dbReference>
<dbReference type="CDD" id="cd06222">
    <property type="entry name" value="RNase_H_like"/>
    <property type="match status" value="1"/>
</dbReference>
<sequence>MKSISWNVRRLGSTQASRRLRSFIKQQKPHLVFLMETKLDGKRIEKVRRSCGFLNGIDIAAEGTREGLCLAWKEEVEVTLRSFSKSHIDVMVKEENTDAGWRFTGFYGSPYTYNKTESWNLLRRLAEDKSQPWLVSGDFNEIMYSFEKMGGSIREEWKMEAFRETLEECQLEDIGFSGTWFTWERGNFAKNNIRERLDRAVANAKWRLLFSTANIHHLAHSMSDHCPILLNTTSERIFARNPYFKFEAWWTTEESVEETIKKSWNSHSGTIVEKLGKLQADLKEWPSSIKKGKEGLKRKLTEELEVLLEKERTDDTLAKIIDTRVQLNMEMDRDEIYWEQRARANWLKVGDKNSAFFHNYALSRKKMNMISRLELGGGRMTSEESEISEIATSFFQEMFMSRGVGDLSHILSSIEECISSDINDSLVATFTEEEVFAALKEMGPTKAPGPDGFPALFFQRYWHIIGGDVANFCLGILNDDQSFWKLNSTDIVLIPKLKNPINLTNFRPISLCTVLYKIVAKTVANRLQWVIGKCIDEAQSAFVPGRLISDNVLLAYEMLHTFRRKRTGTKGFMAVKVDMSKAYDRVEWDFLKEVMMKMGFGKKWVDLILKCITTTSFEVNINGKRGRTFNATRGLRQGNPLSLFLFLLCSEGLSALMRMALKEGLLKGAKASRGGPELTHLLFADDCILFGEATREGANLIKGILKEYERCLGQCVNFDKSIIFYSSNTTEGNREAVAAVLGMRNSTDMEKYLGLPSVVGRRKKDSFQALKEKILFRIKGWSNRFLSQGGKEVFITSVLQAISTYAMTCFLLPNSFCREIEQLMSRFWWQKAHGKKGIHWCQWKDLCRSKDEGGMGFRDMAKFNLALLAKQGWRIMNNPDSLVAKVFKAKYFPKENFLNSRLKTNCSFTWKSIWAAKGVLMDGLCWKVGSGKDISVLNDVWIPDSHIFRLSHHVNNFSDFRVSELIEANSREWKAEVIESTFPADIAAKIVCIPLAKEAHDDLLAWRGESTGEFTVRSPYKLLQNNETDPMAYALHNVYRKFYRRLLSLEIPSKVKITVWKISWNYLPTRVNMNSRRLSNILLCPRCGLEAESWTTFSGFALFRSQYGTKESGKDFIEWLIWVFAQATVSQCKVFCCALWAIWSDRNKCIHENVRRSGDEIADFVKSYIGELNGAQEITAKVRLEARRWEPPPGQWIKINFDAAFDEARGQAASGIVARDRSGSVLLSCTVIQNRVASAFAAEALACSLATRIGVDMQWENLIIEGDALTVIKKSSSKVQDKSMIGAYIRDIQQLQSQIGKCSFKHVPRTVNGLAHLMATETLKRRREVYLIGTVPEYAESLKNLEMREENLERGNGETGEREGRG</sequence>
<dbReference type="Pfam" id="PF03372">
    <property type="entry name" value="Exo_endo_phos"/>
    <property type="match status" value="1"/>
</dbReference>
<dbReference type="Proteomes" id="UP000325315">
    <property type="component" value="Unassembled WGS sequence"/>
</dbReference>
<dbReference type="InterPro" id="IPR000477">
    <property type="entry name" value="RT_dom"/>
</dbReference>
<proteinExistence type="predicted"/>
<dbReference type="GO" id="GO:0003676">
    <property type="term" value="F:nucleic acid binding"/>
    <property type="evidence" value="ECO:0007669"/>
    <property type="project" value="InterPro"/>
</dbReference>
<evidence type="ECO:0000313" key="3">
    <source>
        <dbReference type="Proteomes" id="UP000325315"/>
    </source>
</evidence>
<dbReference type="InterPro" id="IPR036691">
    <property type="entry name" value="Endo/exonu/phosph_ase_sf"/>
</dbReference>
<comment type="caution">
    <text evidence="2">The sequence shown here is derived from an EMBL/GenBank/DDBJ whole genome shotgun (WGS) entry which is preliminary data.</text>
</comment>
<dbReference type="Pfam" id="PF00078">
    <property type="entry name" value="RVT_1"/>
    <property type="match status" value="1"/>
</dbReference>
<reference evidence="2" key="1">
    <citation type="submission" date="2019-08" db="EMBL/GenBank/DDBJ databases">
        <authorList>
            <person name="Liu F."/>
        </authorList>
    </citation>
    <scope>NUCLEOTIDE SEQUENCE [LARGE SCALE GENOMIC DNA]</scope>
    <source>
        <strain evidence="2">PA1801</strain>
        <tissue evidence="2">Leaf</tissue>
    </source>
</reference>
<dbReference type="InterPro" id="IPR002156">
    <property type="entry name" value="RNaseH_domain"/>
</dbReference>
<keyword evidence="2" id="KW-0808">Transferase</keyword>
<accession>A0A5B6W1U2</accession>
<dbReference type="InterPro" id="IPR012337">
    <property type="entry name" value="RNaseH-like_sf"/>
</dbReference>
<name>A0A5B6W1U2_9ROSI</name>
<dbReference type="SUPFAM" id="SSF53098">
    <property type="entry name" value="Ribonuclease H-like"/>
    <property type="match status" value="1"/>
</dbReference>
<dbReference type="Gene3D" id="3.60.10.10">
    <property type="entry name" value="Endonuclease/exonuclease/phosphatase"/>
    <property type="match status" value="1"/>
</dbReference>
<protein>
    <submittedName>
        <fullName evidence="2">Reverse transcriptase</fullName>
    </submittedName>
</protein>
<dbReference type="GO" id="GO:0004523">
    <property type="term" value="F:RNA-DNA hybrid ribonuclease activity"/>
    <property type="evidence" value="ECO:0007669"/>
    <property type="project" value="InterPro"/>
</dbReference>
<organism evidence="2 3">
    <name type="scientific">Gossypium australe</name>
    <dbReference type="NCBI Taxonomy" id="47621"/>
    <lineage>
        <taxon>Eukaryota</taxon>
        <taxon>Viridiplantae</taxon>
        <taxon>Streptophyta</taxon>
        <taxon>Embryophyta</taxon>
        <taxon>Tracheophyta</taxon>
        <taxon>Spermatophyta</taxon>
        <taxon>Magnoliopsida</taxon>
        <taxon>eudicotyledons</taxon>
        <taxon>Gunneridae</taxon>
        <taxon>Pentapetalae</taxon>
        <taxon>rosids</taxon>
        <taxon>malvids</taxon>
        <taxon>Malvales</taxon>
        <taxon>Malvaceae</taxon>
        <taxon>Malvoideae</taxon>
        <taxon>Gossypium</taxon>
    </lineage>
</organism>
<keyword evidence="2" id="KW-0548">Nucleotidyltransferase</keyword>
<dbReference type="InterPro" id="IPR036397">
    <property type="entry name" value="RNaseH_sf"/>
</dbReference>
<dbReference type="SUPFAM" id="SSF56219">
    <property type="entry name" value="DNase I-like"/>
    <property type="match status" value="1"/>
</dbReference>